<name>A0AB33K2R0_9ACTN</name>
<dbReference type="GO" id="GO:0006508">
    <property type="term" value="P:proteolysis"/>
    <property type="evidence" value="ECO:0007669"/>
    <property type="project" value="InterPro"/>
</dbReference>
<evidence type="ECO:0000313" key="2">
    <source>
        <dbReference type="EMBL" id="BFP47754.1"/>
    </source>
</evidence>
<dbReference type="InterPro" id="IPR001254">
    <property type="entry name" value="Trypsin_dom"/>
</dbReference>
<dbReference type="InterPro" id="IPR009003">
    <property type="entry name" value="Peptidase_S1_PA"/>
</dbReference>
<dbReference type="EMBL" id="AP035881">
    <property type="protein sequence ID" value="BFP47754.1"/>
    <property type="molecule type" value="Genomic_DNA"/>
</dbReference>
<feature type="domain" description="Peptidase S1" evidence="1">
    <location>
        <begin position="1"/>
        <end position="34"/>
    </location>
</feature>
<reference evidence="2" key="1">
    <citation type="submission" date="2024-07" db="EMBL/GenBank/DDBJ databases">
        <title>Complete genome sequences of cellulolytic bacteria, Kitasatospora sp. CMC57 and Streptomyces sp. CMC78, isolated from Japanese agricultural soil.</title>
        <authorList>
            <person name="Hashimoto T."/>
            <person name="Ito M."/>
            <person name="Iwamoto M."/>
            <person name="Fukahori D."/>
            <person name="Shoda T."/>
            <person name="Sakoda M."/>
            <person name="Morohoshi T."/>
            <person name="Mitsuboshi M."/>
            <person name="Nishizawa T."/>
        </authorList>
    </citation>
    <scope>NUCLEOTIDE SEQUENCE</scope>
    <source>
        <strain evidence="2">CMC57</strain>
    </source>
</reference>
<dbReference type="Pfam" id="PF00089">
    <property type="entry name" value="Trypsin"/>
    <property type="match status" value="1"/>
</dbReference>
<dbReference type="AlphaFoldDB" id="A0AB33K2R0"/>
<proteinExistence type="predicted"/>
<dbReference type="GO" id="GO:0004252">
    <property type="term" value="F:serine-type endopeptidase activity"/>
    <property type="evidence" value="ECO:0007669"/>
    <property type="project" value="InterPro"/>
</dbReference>
<protein>
    <recommendedName>
        <fullName evidence="1">Peptidase S1 domain-containing protein</fullName>
    </recommendedName>
</protein>
<dbReference type="SUPFAM" id="SSF50494">
    <property type="entry name" value="Trypsin-like serine proteases"/>
    <property type="match status" value="1"/>
</dbReference>
<dbReference type="Gene3D" id="2.40.10.10">
    <property type="entry name" value="Trypsin-like serine proteases"/>
    <property type="match status" value="1"/>
</dbReference>
<gene>
    <name evidence="2" type="ORF">KCMC57_41220</name>
</gene>
<dbReference type="RefSeq" id="WP_407990051.1">
    <property type="nucleotide sequence ID" value="NZ_AP035881.2"/>
</dbReference>
<accession>A0AB33K2R0</accession>
<organism evidence="2">
    <name type="scientific">Kitasatospora sp. CMC57</name>
    <dbReference type="NCBI Taxonomy" id="3231513"/>
    <lineage>
        <taxon>Bacteria</taxon>
        <taxon>Bacillati</taxon>
        <taxon>Actinomycetota</taxon>
        <taxon>Actinomycetes</taxon>
        <taxon>Kitasatosporales</taxon>
        <taxon>Streptomycetaceae</taxon>
        <taxon>Kitasatospora</taxon>
    </lineage>
</organism>
<evidence type="ECO:0000259" key="1">
    <source>
        <dbReference type="Pfam" id="PF00089"/>
    </source>
</evidence>
<dbReference type="InterPro" id="IPR043504">
    <property type="entry name" value="Peptidase_S1_PA_chymotrypsin"/>
</dbReference>
<sequence>MAKLTIGDQGRTCSGARVDPYWVLTAASCFADAGREYGGKQSGLPHRAWLVVKQRR</sequence>